<dbReference type="CDD" id="cd09990">
    <property type="entry name" value="Agmatinase-like"/>
    <property type="match status" value="1"/>
</dbReference>
<dbReference type="InterPro" id="IPR023696">
    <property type="entry name" value="Ureohydrolase_dom_sf"/>
</dbReference>
<keyword evidence="3" id="KW-0369">Histidine metabolism</keyword>
<feature type="binding site" evidence="6">
    <location>
        <position position="244"/>
    </location>
    <ligand>
        <name>Mn(2+)</name>
        <dbReference type="ChEBI" id="CHEBI:29035"/>
        <label>1</label>
    </ligand>
</feature>
<feature type="binding site" evidence="6">
    <location>
        <position position="242"/>
    </location>
    <ligand>
        <name>Mn(2+)</name>
        <dbReference type="ChEBI" id="CHEBI:29035"/>
        <label>1</label>
    </ligand>
</feature>
<sequence>MKGYPFLDKANAPFVDRHVTKAGEIFYPWDGKRIDGFGLIGAPLSKSSISHSGASFAPTVIRKCLHAYSTYSVEEDLDLAQLKLPDLGDITMHVTDIVGSQARIEETMTKLLENEPNWQPIVLGGDHSISFPSIKAFASAKGTVGVIQFDAHHDLRNLEDGGPCNGTPFRSLLETGSLVGEHLVQVGIRDFSNSYPYRKYAEKHRVKVYTMKDVNARGILTILDEAVAKLKRSVDVIYVSVDMDVLDQAHAPGCPAISPGGMDSTTLLQGIFHLGKDSLVQGMDIVEVDPTLDFREMTSRAAAHVILNYLKGKCIKSIG</sequence>
<feature type="binding site" evidence="6">
    <location>
        <position position="150"/>
    </location>
    <ligand>
        <name>Mn(2+)</name>
        <dbReference type="ChEBI" id="CHEBI:29035"/>
        <label>1</label>
    </ligand>
</feature>
<dbReference type="InterPro" id="IPR020855">
    <property type="entry name" value="Ureohydrolase_Mn_BS"/>
</dbReference>
<dbReference type="AlphaFoldDB" id="A0A0M0KMV8"/>
<dbReference type="GO" id="GO:0046872">
    <property type="term" value="F:metal ion binding"/>
    <property type="evidence" value="ECO:0007669"/>
    <property type="project" value="UniProtKB-KW"/>
</dbReference>
<dbReference type="Pfam" id="PF00491">
    <property type="entry name" value="Arginase"/>
    <property type="match status" value="1"/>
</dbReference>
<comment type="cofactor">
    <cofactor evidence="6">
        <name>Mn(2+)</name>
        <dbReference type="ChEBI" id="CHEBI:29035"/>
    </cofactor>
    <text evidence="6">Binds 2 manganese ions per subunit.</text>
</comment>
<keyword evidence="1 6" id="KW-0479">Metal-binding</keyword>
<feature type="binding site" evidence="6">
    <location>
        <position position="127"/>
    </location>
    <ligand>
        <name>Mn(2+)</name>
        <dbReference type="ChEBI" id="CHEBI:29035"/>
        <label>1</label>
    </ligand>
</feature>
<dbReference type="GO" id="GO:0019556">
    <property type="term" value="P:L-histidine catabolic process to glutamate and formamide"/>
    <property type="evidence" value="ECO:0007669"/>
    <property type="project" value="UniProtKB-UniRule"/>
</dbReference>
<dbReference type="GO" id="GO:0050415">
    <property type="term" value="F:formimidoylglutamase activity"/>
    <property type="evidence" value="ECO:0007669"/>
    <property type="project" value="UniProtKB-UniRule"/>
</dbReference>
<reference evidence="9" key="1">
    <citation type="submission" date="2015-08" db="EMBL/GenBank/DDBJ databases">
        <title>Complete DNA Sequence of Pseudomonas syringae pv. actinidiae, the Causal Agent of Kiwifruit Canker Disease.</title>
        <authorList>
            <person name="Rikkerink E.H.A."/>
            <person name="Fineran P.C."/>
        </authorList>
    </citation>
    <scope>NUCLEOTIDE SEQUENCE</scope>
    <source>
        <strain evidence="9">DSM 13666</strain>
    </source>
</reference>
<dbReference type="PRINTS" id="PR00116">
    <property type="entry name" value="ARGINASE"/>
</dbReference>
<accession>A0A0M0KMV8</accession>
<dbReference type="InterPro" id="IPR006035">
    <property type="entry name" value="Ureohydrolase"/>
</dbReference>
<name>A0A0M0KMV8_ALKHA</name>
<dbReference type="GO" id="GO:0033389">
    <property type="term" value="P:putrescine biosynthetic process from arginine, via agmatine"/>
    <property type="evidence" value="ECO:0007669"/>
    <property type="project" value="TreeGrafter"/>
</dbReference>
<evidence type="ECO:0000256" key="3">
    <source>
        <dbReference type="ARBA" id="ARBA00022808"/>
    </source>
</evidence>
<gene>
    <name evidence="9" type="ORF">AMD02_09750</name>
</gene>
<dbReference type="PANTHER" id="PTHR11358:SF35">
    <property type="entry name" value="FORMIMIDOYLGLUTAMASE"/>
    <property type="match status" value="1"/>
</dbReference>
<dbReference type="PANTHER" id="PTHR11358">
    <property type="entry name" value="ARGINASE/AGMATINASE"/>
    <property type="match status" value="1"/>
</dbReference>
<dbReference type="EC" id="3.5.3.8" evidence="5"/>
<evidence type="ECO:0000256" key="5">
    <source>
        <dbReference type="NCBIfam" id="TIGR01227"/>
    </source>
</evidence>
<evidence type="ECO:0000256" key="1">
    <source>
        <dbReference type="ARBA" id="ARBA00022723"/>
    </source>
</evidence>
<dbReference type="SUPFAM" id="SSF52768">
    <property type="entry name" value="Arginase/deacetylase"/>
    <property type="match status" value="1"/>
</dbReference>
<dbReference type="Gene3D" id="3.40.800.10">
    <property type="entry name" value="Ureohydrolase domain"/>
    <property type="match status" value="1"/>
</dbReference>
<dbReference type="PROSITE" id="PS51409">
    <property type="entry name" value="ARGINASE_2"/>
    <property type="match status" value="1"/>
</dbReference>
<proteinExistence type="inferred from homology"/>
<dbReference type="PIRSF" id="PIRSF036979">
    <property type="entry name" value="Arginase"/>
    <property type="match status" value="1"/>
</dbReference>
<dbReference type="PATRIC" id="fig|136160.3.peg.2323"/>
<evidence type="ECO:0000256" key="2">
    <source>
        <dbReference type="ARBA" id="ARBA00022801"/>
    </source>
</evidence>
<protein>
    <recommendedName>
        <fullName evidence="5">Formimidoylglutamase</fullName>
        <ecNumber evidence="5">3.5.3.8</ecNumber>
    </recommendedName>
</protein>
<feature type="binding site" evidence="6">
    <location>
        <position position="152"/>
    </location>
    <ligand>
        <name>Mn(2+)</name>
        <dbReference type="ChEBI" id="CHEBI:29035"/>
        <label>1</label>
    </ligand>
</feature>
<feature type="binding site" evidence="6">
    <location>
        <position position="154"/>
    </location>
    <ligand>
        <name>Mn(2+)</name>
        <dbReference type="ChEBI" id="CHEBI:29035"/>
        <label>1</label>
    </ligand>
</feature>
<dbReference type="InterPro" id="IPR005923">
    <property type="entry name" value="HutG"/>
</dbReference>
<dbReference type="PROSITE" id="PS01053">
    <property type="entry name" value="ARGINASE_1"/>
    <property type="match status" value="1"/>
</dbReference>
<dbReference type="NCBIfam" id="TIGR01227">
    <property type="entry name" value="hutG"/>
    <property type="match status" value="1"/>
</dbReference>
<comment type="caution">
    <text evidence="9">The sequence shown here is derived from an EMBL/GenBank/DDBJ whole genome shotgun (WGS) entry which is preliminary data.</text>
</comment>
<evidence type="ECO:0000256" key="7">
    <source>
        <dbReference type="PROSITE-ProRule" id="PRU00742"/>
    </source>
</evidence>
<keyword evidence="4 6" id="KW-0464">Manganese</keyword>
<evidence type="ECO:0000256" key="4">
    <source>
        <dbReference type="ARBA" id="ARBA00023211"/>
    </source>
</evidence>
<evidence type="ECO:0000256" key="6">
    <source>
        <dbReference type="PIRSR" id="PIRSR036979-1"/>
    </source>
</evidence>
<organism evidence="9">
    <name type="scientific">Halalkalibacterium halodurans</name>
    <name type="common">Bacillus halodurans</name>
    <dbReference type="NCBI Taxonomy" id="86665"/>
    <lineage>
        <taxon>Bacteria</taxon>
        <taxon>Bacillati</taxon>
        <taxon>Bacillota</taxon>
        <taxon>Bacilli</taxon>
        <taxon>Bacillales</taxon>
        <taxon>Bacillaceae</taxon>
        <taxon>Halalkalibacterium (ex Joshi et al. 2022)</taxon>
    </lineage>
</organism>
<dbReference type="GO" id="GO:0008783">
    <property type="term" value="F:agmatinase activity"/>
    <property type="evidence" value="ECO:0007669"/>
    <property type="project" value="TreeGrafter"/>
</dbReference>
<keyword evidence="2 8" id="KW-0378">Hydrolase</keyword>
<comment type="similarity">
    <text evidence="7 8">Belongs to the arginase family.</text>
</comment>
<evidence type="ECO:0000256" key="8">
    <source>
        <dbReference type="RuleBase" id="RU003684"/>
    </source>
</evidence>
<evidence type="ECO:0000313" key="9">
    <source>
        <dbReference type="EMBL" id="KOO40196.1"/>
    </source>
</evidence>
<dbReference type="EMBL" id="LILD01000001">
    <property type="protein sequence ID" value="KOO40196.1"/>
    <property type="molecule type" value="Genomic_DNA"/>
</dbReference>